<organism evidence="4 5">
    <name type="scientific">Phanerochaete carnosa (strain HHB-10118-sp)</name>
    <name type="common">White-rot fungus</name>
    <name type="synonym">Peniophora carnosa</name>
    <dbReference type="NCBI Taxonomy" id="650164"/>
    <lineage>
        <taxon>Eukaryota</taxon>
        <taxon>Fungi</taxon>
        <taxon>Dikarya</taxon>
        <taxon>Basidiomycota</taxon>
        <taxon>Agaricomycotina</taxon>
        <taxon>Agaricomycetes</taxon>
        <taxon>Polyporales</taxon>
        <taxon>Phanerochaetaceae</taxon>
        <taxon>Phanerochaete</taxon>
    </lineage>
</organism>
<dbReference type="InterPro" id="IPR008928">
    <property type="entry name" value="6-hairpin_glycosidase_sf"/>
</dbReference>
<feature type="domain" description="Glutaminase A central" evidence="2">
    <location>
        <begin position="124"/>
        <end position="471"/>
    </location>
</feature>
<evidence type="ECO:0000313" key="4">
    <source>
        <dbReference type="EMBL" id="EKM54239.1"/>
    </source>
</evidence>
<reference evidence="4 5" key="1">
    <citation type="journal article" date="2012" name="BMC Genomics">
        <title>Comparative genomics of the white-rot fungi, Phanerochaete carnosa and P. chrysosporium, to elucidate the genetic basis of the distinct wood types they colonize.</title>
        <authorList>
            <person name="Suzuki H."/>
            <person name="MacDonald J."/>
            <person name="Syed K."/>
            <person name="Salamov A."/>
            <person name="Hori C."/>
            <person name="Aerts A."/>
            <person name="Henrissat B."/>
            <person name="Wiebenga A."/>
            <person name="vanKuyk P.A."/>
            <person name="Barry K."/>
            <person name="Lindquist E."/>
            <person name="LaButti K."/>
            <person name="Lapidus A."/>
            <person name="Lucas S."/>
            <person name="Coutinho P."/>
            <person name="Gong Y."/>
            <person name="Samejima M."/>
            <person name="Mahadevan R."/>
            <person name="Abou-Zaid M."/>
            <person name="de Vries R.P."/>
            <person name="Igarashi K."/>
            <person name="Yadav J.S."/>
            <person name="Grigoriev I.V."/>
            <person name="Master E.R."/>
        </authorList>
    </citation>
    <scope>NUCLEOTIDE SEQUENCE [LARGE SCALE GENOMIC DNA]</scope>
    <source>
        <strain evidence="4 5">HHB-10118-sp</strain>
    </source>
</reference>
<dbReference type="InterPro" id="IPR052743">
    <property type="entry name" value="Glutaminase_GtaA"/>
</dbReference>
<feature type="non-terminal residue" evidence="4">
    <location>
        <position position="1"/>
    </location>
</feature>
<dbReference type="Pfam" id="PF16335">
    <property type="entry name" value="GtaA_6_Hairpin"/>
    <property type="match status" value="1"/>
</dbReference>
<dbReference type="HOGENOM" id="CLU_008020_3_0_1"/>
<dbReference type="Gene3D" id="1.50.10.10">
    <property type="match status" value="1"/>
</dbReference>
<protein>
    <recommendedName>
        <fullName evidence="6">DUF1793-domain-containing protein</fullName>
    </recommendedName>
</protein>
<dbReference type="PANTHER" id="PTHR31987:SF14">
    <property type="entry name" value="PUTATIVE (AFU_ORTHOLOGUE AFUA_6G09910)-RELATED"/>
    <property type="match status" value="1"/>
</dbReference>
<dbReference type="RefSeq" id="XP_007396938.1">
    <property type="nucleotide sequence ID" value="XM_007396876.1"/>
</dbReference>
<dbReference type="AlphaFoldDB" id="K5W5K2"/>
<dbReference type="GeneID" id="18916987"/>
<dbReference type="InParanoid" id="K5W5K2"/>
<feature type="transmembrane region" description="Helical" evidence="1">
    <location>
        <begin position="498"/>
        <end position="523"/>
    </location>
</feature>
<dbReference type="EMBL" id="JH930473">
    <property type="protein sequence ID" value="EKM54239.1"/>
    <property type="molecule type" value="Genomic_DNA"/>
</dbReference>
<keyword evidence="1" id="KW-1133">Transmembrane helix</keyword>
<proteinExistence type="predicted"/>
<dbReference type="InterPro" id="IPR033433">
    <property type="entry name" value="GtaA_N"/>
</dbReference>
<keyword evidence="1" id="KW-0812">Transmembrane</keyword>
<sequence length="535" mass="56529">MTYMVDSGANCRGQFSSAGSLKNTVTSGPASISNPFPVFAISMDLGNVTTTTDAVVWAVGMLRDPAIQAVTASGAPEMRSPYWRTQGVAQDIITSFLQDYSSAAERAEAFDTALAKNASSTSPHLVDLVSIAARQAMAGTELTVGGSAGSYNTSDVKMFMKDVGPNGRVNPVEVLYSAFPFFLSVNGSYGGWLLKPVLDYASSPVWTQPYSPRHIGLSYPNATGDPTTHDQGVEQSGNMLIMTLAHARATGDGSLISTYYRLLKRWADYLVNNTSPLPAGQISADPGPRPNSTNLAIKGIIAIGAMSQMSVAMDQQQDAQHYSSKAQAHANTWKSLALSSDNHILSNFGDPGSSWALEYNLYADKWLGTGLVDDSVYSSETTFVQSLLGSYPNGLPIDNDSDADGNTAWTLFTAMTMNDVSVQGSLVDYVWNIISKNETRTIFSTVFSLKGNGSALDSTATSPGVGAMFAPLALSIPNVTINVADPGSSTGTSKHSNIGVIVGGVAGGAGGSILFLAVGLFLWRRLRRSDGDENH</sequence>
<dbReference type="GO" id="GO:0003824">
    <property type="term" value="F:catalytic activity"/>
    <property type="evidence" value="ECO:0007669"/>
    <property type="project" value="UniProtKB-ARBA"/>
</dbReference>
<evidence type="ECO:0000313" key="5">
    <source>
        <dbReference type="Proteomes" id="UP000008370"/>
    </source>
</evidence>
<dbReference type="PANTHER" id="PTHR31987">
    <property type="entry name" value="GLUTAMINASE A-RELATED"/>
    <property type="match status" value="1"/>
</dbReference>
<evidence type="ECO:0000256" key="1">
    <source>
        <dbReference type="SAM" id="Phobius"/>
    </source>
</evidence>
<dbReference type="InterPro" id="IPR032514">
    <property type="entry name" value="GtaA_central"/>
</dbReference>
<dbReference type="SUPFAM" id="SSF48208">
    <property type="entry name" value="Six-hairpin glycosidases"/>
    <property type="match status" value="1"/>
</dbReference>
<evidence type="ECO:0008006" key="6">
    <source>
        <dbReference type="Google" id="ProtNLM"/>
    </source>
</evidence>
<gene>
    <name evidence="4" type="ORF">PHACADRAFT_257947</name>
</gene>
<dbReference type="OrthoDB" id="3918848at2759"/>
<name>K5W5K2_PHACS</name>
<dbReference type="STRING" id="650164.K5W5K2"/>
<dbReference type="Pfam" id="PF17168">
    <property type="entry name" value="DUF5127"/>
    <property type="match status" value="1"/>
</dbReference>
<dbReference type="InterPro" id="IPR012341">
    <property type="entry name" value="6hp_glycosidase-like_sf"/>
</dbReference>
<dbReference type="KEGG" id="pco:PHACADRAFT_257947"/>
<keyword evidence="5" id="KW-1185">Reference proteome</keyword>
<dbReference type="GO" id="GO:0005975">
    <property type="term" value="P:carbohydrate metabolic process"/>
    <property type="evidence" value="ECO:0007669"/>
    <property type="project" value="InterPro"/>
</dbReference>
<keyword evidence="1" id="KW-0472">Membrane</keyword>
<accession>K5W5K2</accession>
<feature type="domain" description="Glutaminase A N-terminal" evidence="3">
    <location>
        <begin position="1"/>
        <end position="116"/>
    </location>
</feature>
<evidence type="ECO:0000259" key="3">
    <source>
        <dbReference type="Pfam" id="PF17168"/>
    </source>
</evidence>
<dbReference type="Proteomes" id="UP000008370">
    <property type="component" value="Unassembled WGS sequence"/>
</dbReference>
<evidence type="ECO:0000259" key="2">
    <source>
        <dbReference type="Pfam" id="PF16335"/>
    </source>
</evidence>